<dbReference type="PANTHER" id="PTHR45080:SF8">
    <property type="entry name" value="IG-LIKE DOMAIN-CONTAINING PROTEIN"/>
    <property type="match status" value="1"/>
</dbReference>
<dbReference type="PANTHER" id="PTHR45080">
    <property type="entry name" value="CONTACTIN 5"/>
    <property type="match status" value="1"/>
</dbReference>
<dbReference type="InterPro" id="IPR007110">
    <property type="entry name" value="Ig-like_dom"/>
</dbReference>
<feature type="domain" description="Ig-like" evidence="3">
    <location>
        <begin position="75"/>
        <end position="115"/>
    </location>
</feature>
<dbReference type="AlphaFoldDB" id="A0A8S3H971"/>
<evidence type="ECO:0000256" key="1">
    <source>
        <dbReference type="ARBA" id="ARBA00022729"/>
    </source>
</evidence>
<dbReference type="EMBL" id="CAJOBH010288500">
    <property type="protein sequence ID" value="CAF5178226.1"/>
    <property type="molecule type" value="Genomic_DNA"/>
</dbReference>
<dbReference type="GO" id="GO:0007156">
    <property type="term" value="P:homophilic cell adhesion via plasma membrane adhesion molecules"/>
    <property type="evidence" value="ECO:0007669"/>
    <property type="project" value="TreeGrafter"/>
</dbReference>
<dbReference type="InterPro" id="IPR036179">
    <property type="entry name" value="Ig-like_dom_sf"/>
</dbReference>
<organism evidence="4 5">
    <name type="scientific">Rotaria magnacalcarata</name>
    <dbReference type="NCBI Taxonomy" id="392030"/>
    <lineage>
        <taxon>Eukaryota</taxon>
        <taxon>Metazoa</taxon>
        <taxon>Spiralia</taxon>
        <taxon>Gnathifera</taxon>
        <taxon>Rotifera</taxon>
        <taxon>Eurotatoria</taxon>
        <taxon>Bdelloidea</taxon>
        <taxon>Philodinida</taxon>
        <taxon>Philodinidae</taxon>
        <taxon>Rotaria</taxon>
    </lineage>
</organism>
<feature type="non-terminal residue" evidence="4">
    <location>
        <position position="115"/>
    </location>
</feature>
<dbReference type="Gene3D" id="2.60.40.10">
    <property type="entry name" value="Immunoglobulins"/>
    <property type="match status" value="2"/>
</dbReference>
<reference evidence="4" key="1">
    <citation type="submission" date="2021-02" db="EMBL/GenBank/DDBJ databases">
        <authorList>
            <person name="Nowell W R."/>
        </authorList>
    </citation>
    <scope>NUCLEOTIDE SEQUENCE</scope>
</reference>
<feature type="non-terminal residue" evidence="4">
    <location>
        <position position="1"/>
    </location>
</feature>
<proteinExistence type="predicted"/>
<dbReference type="GO" id="GO:0005886">
    <property type="term" value="C:plasma membrane"/>
    <property type="evidence" value="ECO:0007669"/>
    <property type="project" value="TreeGrafter"/>
</dbReference>
<dbReference type="InterPro" id="IPR013098">
    <property type="entry name" value="Ig_I-set"/>
</dbReference>
<dbReference type="SUPFAM" id="SSF48726">
    <property type="entry name" value="Immunoglobulin"/>
    <property type="match status" value="2"/>
</dbReference>
<dbReference type="PROSITE" id="PS50835">
    <property type="entry name" value="IG_LIKE"/>
    <property type="match status" value="1"/>
</dbReference>
<keyword evidence="2" id="KW-1015">Disulfide bond</keyword>
<sequence>FQCQIEAIPKPKVTFYINDQEVKSTAKIKVEAKGDVYTLAFSKVDLPDSGTIKVVADNGTDKSEITAKLNVCLKPSLVGKPTEAQVSIGQPARIQCAFTGLPMPQLTWSRVDGQP</sequence>
<evidence type="ECO:0000259" key="3">
    <source>
        <dbReference type="PROSITE" id="PS50835"/>
    </source>
</evidence>
<accession>A0A8S3H971</accession>
<dbReference type="Proteomes" id="UP000681967">
    <property type="component" value="Unassembled WGS sequence"/>
</dbReference>
<gene>
    <name evidence="4" type="ORF">BYL167_LOCUS78547</name>
</gene>
<evidence type="ECO:0000256" key="2">
    <source>
        <dbReference type="ARBA" id="ARBA00023157"/>
    </source>
</evidence>
<dbReference type="Pfam" id="PF07679">
    <property type="entry name" value="I-set"/>
    <property type="match status" value="1"/>
</dbReference>
<evidence type="ECO:0000313" key="4">
    <source>
        <dbReference type="EMBL" id="CAF5178226.1"/>
    </source>
</evidence>
<comment type="caution">
    <text evidence="4">The sequence shown here is derived from an EMBL/GenBank/DDBJ whole genome shotgun (WGS) entry which is preliminary data.</text>
</comment>
<evidence type="ECO:0000313" key="5">
    <source>
        <dbReference type="Proteomes" id="UP000681967"/>
    </source>
</evidence>
<protein>
    <recommendedName>
        <fullName evidence="3">Ig-like domain-containing protein</fullName>
    </recommendedName>
</protein>
<keyword evidence="1" id="KW-0732">Signal</keyword>
<dbReference type="InterPro" id="IPR050958">
    <property type="entry name" value="Cell_Adh-Cytoskel_Orgn"/>
</dbReference>
<dbReference type="InterPro" id="IPR013783">
    <property type="entry name" value="Ig-like_fold"/>
</dbReference>
<name>A0A8S3H971_9BILA</name>